<dbReference type="InterPro" id="IPR046801">
    <property type="entry name" value="OpcA_G6PD_N"/>
</dbReference>
<dbReference type="RefSeq" id="WP_092648574.1">
    <property type="nucleotide sequence ID" value="NZ_LT629792.1"/>
</dbReference>
<evidence type="ECO:0000259" key="2">
    <source>
        <dbReference type="Pfam" id="PF20171"/>
    </source>
</evidence>
<protein>
    <submittedName>
        <fullName evidence="3">Glucose-6-phosphate dehydrogenase assembly protein OpcA</fullName>
    </submittedName>
</protein>
<evidence type="ECO:0000313" key="3">
    <source>
        <dbReference type="EMBL" id="SDT94003.1"/>
    </source>
</evidence>
<evidence type="ECO:0000313" key="4">
    <source>
        <dbReference type="Proteomes" id="UP000198976"/>
    </source>
</evidence>
<proteinExistence type="predicted"/>
<evidence type="ECO:0000259" key="1">
    <source>
        <dbReference type="Pfam" id="PF10128"/>
    </source>
</evidence>
<sequence>MIITLNDTSALDIASQLLQIRQEQGASALGRVLTLIVVVDDRIDVDHAIEISQAASHEHPCRVIVVVEPVQAERSSSPRVNAQIRMGKDEGPSEVIVLEPRGDAGQDLDTLVMPLLLADTPVVTFWPSIPPENPAEHPLGRLAVRRISDSRETDTPIDTLLRLSEVYTPGDTDLAWSGVTLWRALIATMVEGFKSVPTAVTVRGHHTHPSSYLVAAWLADVTGIPARVDTDPTAQTITGVHFTFDDAEEASLTRPAGSSVAHVKRSGLDPVAVNLPRRSIQDCVMEELRRLDPDLMYQHVIGNFLHDVRRDCKDQS</sequence>
<dbReference type="InterPro" id="IPR046802">
    <property type="entry name" value="OpcA_G6PD_C"/>
</dbReference>
<dbReference type="Pfam" id="PF20171">
    <property type="entry name" value="OpcA_G6PD_C"/>
    <property type="match status" value="1"/>
</dbReference>
<dbReference type="Pfam" id="PF10128">
    <property type="entry name" value="OpcA_G6PD_assem"/>
    <property type="match status" value="1"/>
</dbReference>
<dbReference type="PANTHER" id="PTHR38658">
    <property type="entry name" value="OXPP CYCLE PROTEIN OPCA-RELATED"/>
    <property type="match status" value="1"/>
</dbReference>
<reference evidence="3 4" key="1">
    <citation type="submission" date="2016-10" db="EMBL/GenBank/DDBJ databases">
        <authorList>
            <person name="Varghese N."/>
            <person name="Submissions S."/>
        </authorList>
    </citation>
    <scope>NUCLEOTIDE SEQUENCE [LARGE SCALE GENOMIC DNA]</scope>
    <source>
        <strain evidence="3 4">DSM 9169</strain>
    </source>
</reference>
<dbReference type="InterPro" id="IPR004555">
    <property type="entry name" value="G6PDH_assembly_OpcA"/>
</dbReference>
<keyword evidence="4" id="KW-1185">Reference proteome</keyword>
<dbReference type="EMBL" id="LT629792">
    <property type="protein sequence ID" value="SDT94003.1"/>
    <property type="molecule type" value="Genomic_DNA"/>
</dbReference>
<gene>
    <name evidence="3" type="ORF">SAMN04489714_1075</name>
</gene>
<dbReference type="Proteomes" id="UP000198976">
    <property type="component" value="Chromosome I"/>
</dbReference>
<accession>A0ABY0V7H5</accession>
<name>A0ABY0V7H5_9ACTO</name>
<feature type="domain" description="Glucose-6-phosphate dehydrogenase assembly protein OpcA N-terminal" evidence="1">
    <location>
        <begin position="53"/>
        <end position="164"/>
    </location>
</feature>
<feature type="domain" description="Glucose-6-phosphate dehydrogenase assembly protein OpcA C-terminal" evidence="2">
    <location>
        <begin position="169"/>
        <end position="300"/>
    </location>
</feature>
<dbReference type="PANTHER" id="PTHR38658:SF1">
    <property type="entry name" value="OXPP CYCLE PROTEIN OPCA-RELATED"/>
    <property type="match status" value="1"/>
</dbReference>
<organism evidence="3 4">
    <name type="scientific">Schaalia radingae</name>
    <dbReference type="NCBI Taxonomy" id="131110"/>
    <lineage>
        <taxon>Bacteria</taxon>
        <taxon>Bacillati</taxon>
        <taxon>Actinomycetota</taxon>
        <taxon>Actinomycetes</taxon>
        <taxon>Actinomycetales</taxon>
        <taxon>Actinomycetaceae</taxon>
        <taxon>Schaalia</taxon>
    </lineage>
</organism>